<comment type="caution">
    <text evidence="2">The sequence shown here is derived from an EMBL/GenBank/DDBJ whole genome shotgun (WGS) entry which is preliminary data.</text>
</comment>
<proteinExistence type="predicted"/>
<dbReference type="Pfam" id="PF01289">
    <property type="entry name" value="Thiol_cytolysin"/>
    <property type="match status" value="1"/>
</dbReference>
<evidence type="ECO:0000313" key="2">
    <source>
        <dbReference type="EMBL" id="RKN59431.1"/>
    </source>
</evidence>
<dbReference type="AlphaFoldDB" id="A0A3B0AGL9"/>
<dbReference type="PRINTS" id="PR01400">
    <property type="entry name" value="TACYTOLYSIN"/>
</dbReference>
<dbReference type="Gene3D" id="3.40.30.40">
    <property type="entry name" value="Perfringolysin"/>
    <property type="match status" value="1"/>
</dbReference>
<evidence type="ECO:0000256" key="1">
    <source>
        <dbReference type="SAM" id="SignalP"/>
    </source>
</evidence>
<name>A0A3B0AGL9_9ACTN</name>
<dbReference type="Proteomes" id="UP000270343">
    <property type="component" value="Unassembled WGS sequence"/>
</dbReference>
<dbReference type="SUPFAM" id="SSF56978">
    <property type="entry name" value="Perfringolysin"/>
    <property type="match status" value="1"/>
</dbReference>
<keyword evidence="1" id="KW-0732">Signal</keyword>
<dbReference type="InterPro" id="IPR001869">
    <property type="entry name" value="Thiol_cytolysin"/>
</dbReference>
<organism evidence="2 3">
    <name type="scientific">Streptomyces klenkii</name>
    <dbReference type="NCBI Taxonomy" id="1420899"/>
    <lineage>
        <taxon>Bacteria</taxon>
        <taxon>Bacillati</taxon>
        <taxon>Actinomycetota</taxon>
        <taxon>Actinomycetes</taxon>
        <taxon>Kitasatosporales</taxon>
        <taxon>Streptomycetaceae</taxon>
        <taxon>Streptomyces</taxon>
    </lineage>
</organism>
<dbReference type="Gene3D" id="3.90.840.10">
    <property type="entry name" value="Thiol-activated cytolysin superfamily/Thiol-activated cytolysin, alpha-beta domain"/>
    <property type="match status" value="1"/>
</dbReference>
<evidence type="ECO:0000313" key="3">
    <source>
        <dbReference type="Proteomes" id="UP000270343"/>
    </source>
</evidence>
<dbReference type="InterPro" id="IPR036363">
    <property type="entry name" value="Thiol_cytolysin_ab_sf"/>
</dbReference>
<keyword evidence="3" id="KW-1185">Reference proteome</keyword>
<accession>A0A3B0AGL9</accession>
<dbReference type="EMBL" id="RBAM01000045">
    <property type="protein sequence ID" value="RKN59431.1"/>
    <property type="molecule type" value="Genomic_DNA"/>
</dbReference>
<dbReference type="GO" id="GO:0015485">
    <property type="term" value="F:cholesterol binding"/>
    <property type="evidence" value="ECO:0007669"/>
    <property type="project" value="InterPro"/>
</dbReference>
<sequence length="533" mass="58565">MYMHNPIARAAGFLSLTAAALFAVPCAAAEPPDNAKEINAYFKTLKTWNEFASPKPNRNESIGKPTWVTRKGDDGKEVICLADKRSVTMSPTQLVTMNDTTHLWPGEFLQGKAYKNGHLSELAIDGEDRAPAKISLHLSSGGANRTVSKPDRGTVDTAVSEMMKERADGKPINKIDYRKTDGYKDTQVALEMNTSAKFMGLGKADFSLAAKHSATKNSVTAMFRQIAFTVDYSRPTTPAKFFSKTFTKDDLKHKQESDEIGPDNVPAYVSSVTYGRILIFTATSTATQSDLNASVDASLDVGPISASAKHKVDYKKVMKEADIKVKSLGGAAESAEDLIKTGKLDEFFKKAPTLAEYAPISYKLTSVKDNKPAVLSETAEFEEQHCNLYKGQFRVAVKSVKVLKMPDAKGQEVYGRVRMRHYPSGNPEKVVFERTKNQPVNVKPGSTLQLKEGYVDSEFNFANAKGKKKNELLPETVGLDVELTTADGKPFASIHTYAEPEVGDLLKKGEVLEKEAEDIDSRVKMTYEVARID</sequence>
<feature type="chain" id="PRO_5017473377" evidence="1">
    <location>
        <begin position="30"/>
        <end position="533"/>
    </location>
</feature>
<dbReference type="InterPro" id="IPR036359">
    <property type="entry name" value="Thiol_cytolysin_sf"/>
</dbReference>
<gene>
    <name evidence="2" type="ORF">D7231_34340</name>
</gene>
<dbReference type="Gene3D" id="3.30.1040.20">
    <property type="match status" value="1"/>
</dbReference>
<protein>
    <submittedName>
        <fullName evidence="2">Uncharacterized protein</fullName>
    </submittedName>
</protein>
<feature type="signal peptide" evidence="1">
    <location>
        <begin position="1"/>
        <end position="29"/>
    </location>
</feature>
<reference evidence="2 3" key="1">
    <citation type="journal article" date="2015" name="Antonie Van Leeuwenhoek">
        <title>Streptomyces klenkii sp. nov., isolated from deep marine sediment.</title>
        <authorList>
            <person name="Veyisoglu A."/>
            <person name="Sahin N."/>
        </authorList>
    </citation>
    <scope>NUCLEOTIDE SEQUENCE [LARGE SCALE GENOMIC DNA]</scope>
    <source>
        <strain evidence="2 3">KCTC 29202</strain>
    </source>
</reference>